<proteinExistence type="predicted"/>
<evidence type="ECO:0000313" key="1">
    <source>
        <dbReference type="EMBL" id="KAI7736280.1"/>
    </source>
</evidence>
<name>A0AAD5C7R2_AMBAR</name>
<gene>
    <name evidence="1" type="ORF">M8C21_022730</name>
</gene>
<organism evidence="1 2">
    <name type="scientific">Ambrosia artemisiifolia</name>
    <name type="common">Common ragweed</name>
    <dbReference type="NCBI Taxonomy" id="4212"/>
    <lineage>
        <taxon>Eukaryota</taxon>
        <taxon>Viridiplantae</taxon>
        <taxon>Streptophyta</taxon>
        <taxon>Embryophyta</taxon>
        <taxon>Tracheophyta</taxon>
        <taxon>Spermatophyta</taxon>
        <taxon>Magnoliopsida</taxon>
        <taxon>eudicotyledons</taxon>
        <taxon>Gunneridae</taxon>
        <taxon>Pentapetalae</taxon>
        <taxon>asterids</taxon>
        <taxon>campanulids</taxon>
        <taxon>Asterales</taxon>
        <taxon>Asteraceae</taxon>
        <taxon>Asteroideae</taxon>
        <taxon>Heliantheae alliance</taxon>
        <taxon>Heliantheae</taxon>
        <taxon>Ambrosia</taxon>
    </lineage>
</organism>
<sequence length="89" mass="10250">MGDPYVSKFLSLGRKAKLDHFNSEDEQALRDMLPEDVLKQESFELPIFEFKQIIAVTDQFSYRNKLGEGGFGAVYKVLKNLHSQLNRVI</sequence>
<reference evidence="1" key="1">
    <citation type="submission" date="2022-06" db="EMBL/GenBank/DDBJ databases">
        <title>Uncovering the hologenomic basis of an extraordinary plant invasion.</title>
        <authorList>
            <person name="Bieker V.C."/>
            <person name="Martin M.D."/>
            <person name="Gilbert T."/>
            <person name="Hodgins K."/>
            <person name="Battlay P."/>
            <person name="Petersen B."/>
            <person name="Wilson J."/>
        </authorList>
    </citation>
    <scope>NUCLEOTIDE SEQUENCE</scope>
    <source>
        <strain evidence="1">AA19_3_7</strain>
        <tissue evidence="1">Leaf</tissue>
    </source>
</reference>
<dbReference type="SUPFAM" id="SSF56112">
    <property type="entry name" value="Protein kinase-like (PK-like)"/>
    <property type="match status" value="1"/>
</dbReference>
<accession>A0AAD5C7R2</accession>
<evidence type="ECO:0000313" key="2">
    <source>
        <dbReference type="Proteomes" id="UP001206925"/>
    </source>
</evidence>
<keyword evidence="2" id="KW-1185">Reference proteome</keyword>
<dbReference type="InterPro" id="IPR011009">
    <property type="entry name" value="Kinase-like_dom_sf"/>
</dbReference>
<comment type="caution">
    <text evidence="1">The sequence shown here is derived from an EMBL/GenBank/DDBJ whole genome shotgun (WGS) entry which is preliminary data.</text>
</comment>
<dbReference type="Gene3D" id="3.30.200.20">
    <property type="entry name" value="Phosphorylase Kinase, domain 1"/>
    <property type="match status" value="1"/>
</dbReference>
<dbReference type="AlphaFoldDB" id="A0AAD5C7R2"/>
<dbReference type="Proteomes" id="UP001206925">
    <property type="component" value="Unassembled WGS sequence"/>
</dbReference>
<protein>
    <recommendedName>
        <fullName evidence="3">Protein kinase domain-containing protein</fullName>
    </recommendedName>
</protein>
<dbReference type="EMBL" id="JAMZMK010009328">
    <property type="protein sequence ID" value="KAI7736280.1"/>
    <property type="molecule type" value="Genomic_DNA"/>
</dbReference>
<evidence type="ECO:0008006" key="3">
    <source>
        <dbReference type="Google" id="ProtNLM"/>
    </source>
</evidence>